<gene>
    <name evidence="5" type="ORF">POJ06DRAFT_113179</name>
</gene>
<feature type="domain" description="Adenosine deaminase" evidence="4">
    <location>
        <begin position="255"/>
        <end position="371"/>
    </location>
</feature>
<comment type="cofactor">
    <cofactor evidence="1">
        <name>Zn(2+)</name>
        <dbReference type="ChEBI" id="CHEBI:29105"/>
    </cofactor>
</comment>
<dbReference type="InterPro" id="IPR006330">
    <property type="entry name" value="Ado/ade_deaminase"/>
</dbReference>
<evidence type="ECO:0000259" key="4">
    <source>
        <dbReference type="Pfam" id="PF00962"/>
    </source>
</evidence>
<evidence type="ECO:0000256" key="1">
    <source>
        <dbReference type="ARBA" id="ARBA00001947"/>
    </source>
</evidence>
<dbReference type="InterPro" id="IPR001365">
    <property type="entry name" value="A_deaminase_dom"/>
</dbReference>
<reference evidence="5" key="1">
    <citation type="submission" date="2023-03" db="EMBL/GenBank/DDBJ databases">
        <title>Near-Complete genome sequence of Lipomyces tetrasporous NRRL Y-64009, an oleaginous yeast capable of growing on lignocellulosic hydrolysates.</title>
        <authorList>
            <consortium name="Lawrence Berkeley National Laboratory"/>
            <person name="Jagtap S.S."/>
            <person name="Liu J.-J."/>
            <person name="Walukiewicz H.E."/>
            <person name="Pangilinan J."/>
            <person name="Lipzen A."/>
            <person name="Ahrendt S."/>
            <person name="Koriabine M."/>
            <person name="Cobaugh K."/>
            <person name="Salamov A."/>
            <person name="Yoshinaga Y."/>
            <person name="Ng V."/>
            <person name="Daum C."/>
            <person name="Grigoriev I.V."/>
            <person name="Slininger P.J."/>
            <person name="Dien B.S."/>
            <person name="Jin Y.-S."/>
            <person name="Rao C.V."/>
        </authorList>
    </citation>
    <scope>NUCLEOTIDE SEQUENCE</scope>
    <source>
        <strain evidence="5">NRRL Y-64009</strain>
    </source>
</reference>
<dbReference type="GO" id="GO:0005829">
    <property type="term" value="C:cytosol"/>
    <property type="evidence" value="ECO:0007669"/>
    <property type="project" value="TreeGrafter"/>
</dbReference>
<dbReference type="Gene3D" id="3.20.20.140">
    <property type="entry name" value="Metal-dependent hydrolases"/>
    <property type="match status" value="1"/>
</dbReference>
<keyword evidence="6" id="KW-1185">Reference proteome</keyword>
<dbReference type="PANTHER" id="PTHR43114">
    <property type="entry name" value="ADENINE DEAMINASE"/>
    <property type="match status" value="1"/>
</dbReference>
<dbReference type="RefSeq" id="XP_056043050.1">
    <property type="nucleotide sequence ID" value="XM_056184113.1"/>
</dbReference>
<dbReference type="GO" id="GO:0043103">
    <property type="term" value="P:hypoxanthine salvage"/>
    <property type="evidence" value="ECO:0007669"/>
    <property type="project" value="TreeGrafter"/>
</dbReference>
<evidence type="ECO:0000313" key="5">
    <source>
        <dbReference type="EMBL" id="KAJ8099600.1"/>
    </source>
</evidence>
<dbReference type="PANTHER" id="PTHR43114:SF7">
    <property type="entry name" value="ADENOSINE DEAMINASE DOMAIN-CONTAINING PROTEIN"/>
    <property type="match status" value="1"/>
</dbReference>
<protein>
    <submittedName>
        <fullName evidence="5">Adenosine deaminase</fullName>
    </submittedName>
</protein>
<dbReference type="InterPro" id="IPR032466">
    <property type="entry name" value="Metal_Hydrolase"/>
</dbReference>
<comment type="caution">
    <text evidence="5">The sequence shown here is derived from an EMBL/GenBank/DDBJ whole genome shotgun (WGS) entry which is preliminary data.</text>
</comment>
<name>A0AAD7QQU3_9ASCO</name>
<keyword evidence="3" id="KW-0378">Hydrolase</keyword>
<accession>A0AAD7QQU3</accession>
<evidence type="ECO:0000313" key="6">
    <source>
        <dbReference type="Proteomes" id="UP001217417"/>
    </source>
</evidence>
<dbReference type="GeneID" id="80879279"/>
<organism evidence="5 6">
    <name type="scientific">Lipomyces tetrasporus</name>
    <dbReference type="NCBI Taxonomy" id="54092"/>
    <lineage>
        <taxon>Eukaryota</taxon>
        <taxon>Fungi</taxon>
        <taxon>Dikarya</taxon>
        <taxon>Ascomycota</taxon>
        <taxon>Saccharomycotina</taxon>
        <taxon>Lipomycetes</taxon>
        <taxon>Lipomycetales</taxon>
        <taxon>Lipomycetaceae</taxon>
        <taxon>Lipomyces</taxon>
    </lineage>
</organism>
<feature type="domain" description="Adenosine deaminase" evidence="4">
    <location>
        <begin position="11"/>
        <end position="211"/>
    </location>
</feature>
<dbReference type="GO" id="GO:0000034">
    <property type="term" value="F:adenine deaminase activity"/>
    <property type="evidence" value="ECO:0007669"/>
    <property type="project" value="TreeGrafter"/>
</dbReference>
<evidence type="ECO:0000256" key="3">
    <source>
        <dbReference type="ARBA" id="ARBA00022801"/>
    </source>
</evidence>
<dbReference type="GO" id="GO:0006146">
    <property type="term" value="P:adenine catabolic process"/>
    <property type="evidence" value="ECO:0007669"/>
    <property type="project" value="TreeGrafter"/>
</dbReference>
<dbReference type="Pfam" id="PF00962">
    <property type="entry name" value="A_deaminase"/>
    <property type="match status" value="2"/>
</dbReference>
<sequence length="380" mass="42906">MSIEQFICKLPKCEQHVHLEGTLTPSLRYSCALRNKVLIPGISSLDQLESGRYPSNYDYEEGQDGSDYLREFLANYYAAMDVLITEQDFFDLATEYFEKARSMNVKYAEIFFDPQAHTSRGISFDVVMNGLIKARDVEHKRSDGVRVQYILCFLRDISAESAAETLQLGLKYKDQIIAVGLDSDERGHPPQKFEQVFIDARKAGFRITAHCDVDQEDTHNNIDYVATKLGGPRSDAPDMAKSYVDGDIIPAYPAGADRIDHGLNAADLPELLTTIKNANLGLTLCPMGYSKHLGPERVFSKLDTLWKAGIPITLNSDDPAYMCRWKQQVVVDVQKHTGWTLHEIAQVERNAISMAWTDLEFKTKFRKEIEEVLNEFAGSS</sequence>
<dbReference type="Proteomes" id="UP001217417">
    <property type="component" value="Unassembled WGS sequence"/>
</dbReference>
<dbReference type="GO" id="GO:0046872">
    <property type="term" value="F:metal ion binding"/>
    <property type="evidence" value="ECO:0007669"/>
    <property type="project" value="UniProtKB-KW"/>
</dbReference>
<dbReference type="SUPFAM" id="SSF51556">
    <property type="entry name" value="Metallo-dependent hydrolases"/>
    <property type="match status" value="1"/>
</dbReference>
<proteinExistence type="predicted"/>
<dbReference type="AlphaFoldDB" id="A0AAD7QQU3"/>
<keyword evidence="2" id="KW-0479">Metal-binding</keyword>
<evidence type="ECO:0000256" key="2">
    <source>
        <dbReference type="ARBA" id="ARBA00022723"/>
    </source>
</evidence>
<dbReference type="EMBL" id="JARPMG010000006">
    <property type="protein sequence ID" value="KAJ8099600.1"/>
    <property type="molecule type" value="Genomic_DNA"/>
</dbReference>